<sequence length="374" mass="42657">MLKLADIKFPITFESRGIGHYIFTDEKTCHKVNMNSDKLSPSTMEIEHFIDAHNTQYNALKDYGYAMPGYTCLHYKPYKGQVLPVKENKQFLLDSEEIVYPITFETAGNSVVTFTSRDNGTYGNGLRTSYNVDYFVACHNMANPNNDKNKVYYVRDIERQWPKKDSQAEIPMVHMKTCDYKKLWCLSLDNIKYPITFRTTGKSTIRYTSRENGVYSDGTKSGLKVDFFVNGHNRYNPHNEEDKVYYVEDITKHLFGETPFGGGKTSIQKIIGDEIHKAAAEMKAPGGWRIDKSAFANQEIVTQGAIEDMPVAATLKGVRLDDGTWYEVTATPKTIEIHDDVVILLLHYGGYKNRTIAGEISIKRGTMIKWKVKI</sequence>
<protein>
    <submittedName>
        <fullName evidence="1">Uncharacterized protein</fullName>
    </submittedName>
</protein>
<accession>A0A5B9MWU7</accession>
<dbReference type="Proteomes" id="UP000322913">
    <property type="component" value="Segment"/>
</dbReference>
<gene>
    <name evidence="1" type="ORF">JK16_00033</name>
</gene>
<dbReference type="EMBL" id="MK962751">
    <property type="protein sequence ID" value="QEG04988.1"/>
    <property type="molecule type" value="Genomic_DNA"/>
</dbReference>
<organism evidence="1 2">
    <name type="scientific">Shigella phage JK16</name>
    <dbReference type="NCBI Taxonomy" id="2591057"/>
    <lineage>
        <taxon>Viruses</taxon>
        <taxon>Duplodnaviria</taxon>
        <taxon>Heunggongvirae</taxon>
        <taxon>Uroviricota</taxon>
        <taxon>Caudoviricetes</taxon>
        <taxon>Drexlerviridae</taxon>
        <taxon>Tempevirinae</taxon>
        <taxon>Warwickvirus</taxon>
        <taxon>Warwickvirus JK16</taxon>
    </lineage>
</organism>
<evidence type="ECO:0000313" key="1">
    <source>
        <dbReference type="EMBL" id="QEG04988.1"/>
    </source>
</evidence>
<proteinExistence type="predicted"/>
<evidence type="ECO:0000313" key="2">
    <source>
        <dbReference type="Proteomes" id="UP000322913"/>
    </source>
</evidence>
<reference evidence="1 2" key="1">
    <citation type="submission" date="2019-05" db="EMBL/GenBank/DDBJ databases">
        <title>A quest of great importance - developing a broad spectrum Shigella ssp. and Escherichia coli phage collection.</title>
        <authorList>
            <person name="Kaczorowska J."/>
            <person name="Casey E."/>
            <person name="Neve H."/>
            <person name="Noben J.-P."/>
            <person name="Lugli G.A."/>
            <person name="Ventura M."/>
            <person name="van Sinderen D."/>
            <person name="Mahony J."/>
        </authorList>
    </citation>
    <scope>NUCLEOTIDE SEQUENCE [LARGE SCALE GENOMIC DNA]</scope>
    <source>
        <strain evidence="1 2">JK16</strain>
    </source>
</reference>
<name>A0A5B9MWU7_9CAUD</name>
<keyword evidence="2" id="KW-1185">Reference proteome</keyword>